<dbReference type="AlphaFoldDB" id="A0A2S4PIE0"/>
<evidence type="ECO:0000313" key="1">
    <source>
        <dbReference type="EMBL" id="POS81774.1"/>
    </source>
</evidence>
<sequence>TPPKGQSREDRRVMIRLGPEHEARKTGAFELRQKVQELVSDKLLVSDAWAVPSGVAILAPTPAKAAAILQNKTAIENRFGKLAALKEIVPIRYMNWTRRSQDDQAFGHIRISVPEAKSNKFPPRLRLFGEAVTQAFPVSGIRYRDELETEARELVTVIKTALTGACPQKRLQNRGTPWWNDECRQAAHA</sequence>
<gene>
    <name evidence="1" type="ORF">EPUL_005764</name>
</gene>
<protein>
    <submittedName>
        <fullName evidence="1">Uncharacterized protein</fullName>
    </submittedName>
</protein>
<organism evidence="1 2">
    <name type="scientific">Erysiphe pulchra</name>
    <dbReference type="NCBI Taxonomy" id="225359"/>
    <lineage>
        <taxon>Eukaryota</taxon>
        <taxon>Fungi</taxon>
        <taxon>Dikarya</taxon>
        <taxon>Ascomycota</taxon>
        <taxon>Pezizomycotina</taxon>
        <taxon>Leotiomycetes</taxon>
        <taxon>Erysiphales</taxon>
        <taxon>Erysiphaceae</taxon>
        <taxon>Erysiphe</taxon>
    </lineage>
</organism>
<name>A0A2S4PIE0_9PEZI</name>
<dbReference type="OrthoDB" id="6783335at2759"/>
<dbReference type="EMBL" id="PEDP01008057">
    <property type="protein sequence ID" value="POS81774.1"/>
    <property type="molecule type" value="Genomic_DNA"/>
</dbReference>
<comment type="caution">
    <text evidence="1">The sequence shown here is derived from an EMBL/GenBank/DDBJ whole genome shotgun (WGS) entry which is preliminary data.</text>
</comment>
<keyword evidence="2" id="KW-1185">Reference proteome</keyword>
<accession>A0A2S4PIE0</accession>
<feature type="non-terminal residue" evidence="1">
    <location>
        <position position="189"/>
    </location>
</feature>
<evidence type="ECO:0000313" key="2">
    <source>
        <dbReference type="Proteomes" id="UP000237438"/>
    </source>
</evidence>
<reference evidence="1 2" key="1">
    <citation type="submission" date="2017-10" db="EMBL/GenBank/DDBJ databases">
        <title>Development of genomic resources for the powdery mildew, Erysiphe pulchra.</title>
        <authorList>
            <person name="Wadl P.A."/>
            <person name="Mack B.M."/>
            <person name="Moore G."/>
            <person name="Beltz S.B."/>
        </authorList>
    </citation>
    <scope>NUCLEOTIDE SEQUENCE [LARGE SCALE GENOMIC DNA]</scope>
    <source>
        <strain evidence="1">Cflorida</strain>
    </source>
</reference>
<dbReference type="Proteomes" id="UP000237438">
    <property type="component" value="Unassembled WGS sequence"/>
</dbReference>
<proteinExistence type="predicted"/>
<feature type="non-terminal residue" evidence="1">
    <location>
        <position position="1"/>
    </location>
</feature>